<comment type="caution">
    <text evidence="1">The sequence shown here is derived from an EMBL/GenBank/DDBJ whole genome shotgun (WGS) entry which is preliminary data.</text>
</comment>
<gene>
    <name evidence="1" type="ORF">RJT34_05166</name>
</gene>
<protein>
    <submittedName>
        <fullName evidence="1">Uncharacterized protein</fullName>
    </submittedName>
</protein>
<organism evidence="1 2">
    <name type="scientific">Clitoria ternatea</name>
    <name type="common">Butterfly pea</name>
    <dbReference type="NCBI Taxonomy" id="43366"/>
    <lineage>
        <taxon>Eukaryota</taxon>
        <taxon>Viridiplantae</taxon>
        <taxon>Streptophyta</taxon>
        <taxon>Embryophyta</taxon>
        <taxon>Tracheophyta</taxon>
        <taxon>Spermatophyta</taxon>
        <taxon>Magnoliopsida</taxon>
        <taxon>eudicotyledons</taxon>
        <taxon>Gunneridae</taxon>
        <taxon>Pentapetalae</taxon>
        <taxon>rosids</taxon>
        <taxon>fabids</taxon>
        <taxon>Fabales</taxon>
        <taxon>Fabaceae</taxon>
        <taxon>Papilionoideae</taxon>
        <taxon>50 kb inversion clade</taxon>
        <taxon>NPAAA clade</taxon>
        <taxon>indigoferoid/millettioid clade</taxon>
        <taxon>Phaseoleae</taxon>
        <taxon>Clitoria</taxon>
    </lineage>
</organism>
<name>A0AAN9K2S5_CLITE</name>
<keyword evidence="2" id="KW-1185">Reference proteome</keyword>
<accession>A0AAN9K2S5</accession>
<proteinExistence type="predicted"/>
<sequence length="100" mass="11417">MEKGVWEGQREERERILVVLRGNPRMRGSRRKRHRHCDSTAEEKALQHFSDATSVRLFGGSDTYDRHPENDVTSSLHFSAVTTLVIVVVTNITATTETNH</sequence>
<reference evidence="1 2" key="1">
    <citation type="submission" date="2024-01" db="EMBL/GenBank/DDBJ databases">
        <title>The genomes of 5 underutilized Papilionoideae crops provide insights into root nodulation and disease resistance.</title>
        <authorList>
            <person name="Yuan L."/>
        </authorList>
    </citation>
    <scope>NUCLEOTIDE SEQUENCE [LARGE SCALE GENOMIC DNA]</scope>
    <source>
        <strain evidence="1">LY-2023</strain>
        <tissue evidence="1">Leaf</tissue>
    </source>
</reference>
<dbReference type="AlphaFoldDB" id="A0AAN9K2S5"/>
<dbReference type="Proteomes" id="UP001359559">
    <property type="component" value="Unassembled WGS sequence"/>
</dbReference>
<evidence type="ECO:0000313" key="2">
    <source>
        <dbReference type="Proteomes" id="UP001359559"/>
    </source>
</evidence>
<dbReference type="EMBL" id="JAYKXN010000002">
    <property type="protein sequence ID" value="KAK7308866.1"/>
    <property type="molecule type" value="Genomic_DNA"/>
</dbReference>
<evidence type="ECO:0000313" key="1">
    <source>
        <dbReference type="EMBL" id="KAK7308866.1"/>
    </source>
</evidence>